<feature type="compositionally biased region" description="Polar residues" evidence="1">
    <location>
        <begin position="81"/>
        <end position="101"/>
    </location>
</feature>
<feature type="region of interest" description="Disordered" evidence="1">
    <location>
        <begin position="1"/>
        <end position="101"/>
    </location>
</feature>
<gene>
    <name evidence="2" type="ORF">P168DRAFT_330161</name>
</gene>
<accession>A0A2I1CTC0</accession>
<protein>
    <submittedName>
        <fullName evidence="2">Uncharacterized protein</fullName>
    </submittedName>
</protein>
<evidence type="ECO:0000313" key="2">
    <source>
        <dbReference type="EMBL" id="PKY00859.1"/>
    </source>
</evidence>
<organism evidence="2 3">
    <name type="scientific">Aspergillus campestris (strain IBT 28561)</name>
    <dbReference type="NCBI Taxonomy" id="1392248"/>
    <lineage>
        <taxon>Eukaryota</taxon>
        <taxon>Fungi</taxon>
        <taxon>Dikarya</taxon>
        <taxon>Ascomycota</taxon>
        <taxon>Pezizomycotina</taxon>
        <taxon>Eurotiomycetes</taxon>
        <taxon>Eurotiomycetidae</taxon>
        <taxon>Eurotiales</taxon>
        <taxon>Aspergillaceae</taxon>
        <taxon>Aspergillus</taxon>
        <taxon>Aspergillus subgen. Circumdati</taxon>
    </lineage>
</organism>
<dbReference type="OrthoDB" id="10566183at2759"/>
<dbReference type="Proteomes" id="UP000234254">
    <property type="component" value="Unassembled WGS sequence"/>
</dbReference>
<dbReference type="EMBL" id="MSFM01000013">
    <property type="protein sequence ID" value="PKY00859.1"/>
    <property type="molecule type" value="Genomic_DNA"/>
</dbReference>
<dbReference type="AlphaFoldDB" id="A0A2I1CTC0"/>
<dbReference type="GeneID" id="36549072"/>
<evidence type="ECO:0000313" key="3">
    <source>
        <dbReference type="Proteomes" id="UP000234254"/>
    </source>
</evidence>
<feature type="compositionally biased region" description="Polar residues" evidence="1">
    <location>
        <begin position="43"/>
        <end position="67"/>
    </location>
</feature>
<proteinExistence type="predicted"/>
<evidence type="ECO:0000256" key="1">
    <source>
        <dbReference type="SAM" id="MobiDB-lite"/>
    </source>
</evidence>
<dbReference type="VEuPathDB" id="FungiDB:P168DRAFT_330161"/>
<name>A0A2I1CTC0_ASPC2</name>
<dbReference type="RefSeq" id="XP_024689453.1">
    <property type="nucleotide sequence ID" value="XM_024841548.1"/>
</dbReference>
<sequence>MDHHSCYTANPWEDELKDREAYGDVSDPESHQQTPGREPNPPSSDQESGSSASPQEPNQSMPAQEPNQPAPAKKQLRTDQRAPNQKRSQPTTTPQNLRYRSTSGLEAIWKSVHGKLDDLRQRVRDLGAEVQRSQGLVRAVKRQMEDVNNAQIIERVDRDAWTGTTEIGGTTDTQ</sequence>
<keyword evidence="3" id="KW-1185">Reference proteome</keyword>
<comment type="caution">
    <text evidence="2">The sequence shown here is derived from an EMBL/GenBank/DDBJ whole genome shotgun (WGS) entry which is preliminary data.</text>
</comment>
<reference evidence="2" key="1">
    <citation type="submission" date="2016-12" db="EMBL/GenBank/DDBJ databases">
        <title>The genomes of Aspergillus section Nigri reveals drivers in fungal speciation.</title>
        <authorList>
            <consortium name="DOE Joint Genome Institute"/>
            <person name="Vesth T.C."/>
            <person name="Nybo J."/>
            <person name="Theobald S."/>
            <person name="Brandl J."/>
            <person name="Frisvad J.C."/>
            <person name="Nielsen K.F."/>
            <person name="Lyhne E.K."/>
            <person name="Kogle M.E."/>
            <person name="Kuo A."/>
            <person name="Riley R."/>
            <person name="Clum A."/>
            <person name="Nolan M."/>
            <person name="Lipzen A."/>
            <person name="Salamov A."/>
            <person name="Henrissat B."/>
            <person name="Wiebenga A."/>
            <person name="De vries R.P."/>
            <person name="Grigoriev I.V."/>
            <person name="Mortensen U.H."/>
            <person name="Andersen M.R."/>
            <person name="Baker S.E."/>
        </authorList>
    </citation>
    <scope>NUCLEOTIDE SEQUENCE</scope>
    <source>
        <strain evidence="2">IBT 28561</strain>
    </source>
</reference>